<sequence length="1112" mass="121085">MAPRKTEHGPVRTETVMSAQELVACLCQEGDKHLALEEPHLATAFYLAAFSCHAPSAVRHVRALLAESPGAPVVATLEAWCRGDSQIPAIHWDGMAVVSLTGPLASAFLGAICPDHPATVLYLLAGLLAQGRHVEVVQRCNTLLDAHSQQALELQLTRALAWVLSVDQAREGIAAYLKNFASSADRTVAFIRSHQQPYLPKLLGTLQNYLSGNLKISANQQETNCRGLLEALDPRGRWMGAMSPEALLHRGRFEDCRAACSRDLQPDSTGSRPQDKCEHLAVLLVTRAAATFFQDGPAGDVLRDLQEAFRESPAGARRQFQTLLSAEDRERLQAQAQEAADLGFARFLEAVRSRDELRQDADRELLVPVTLALRVLLRVTPARRRPALGTRLAECLLLAGDVAGARAQCERLLRPRRPGERAEDRTGEHAPLLALRGFCALHAGDARRAREDFQAVVERAAPHAGGCVRALCGRGLLRVLAGSAFLGALDYVTACRLQPEEALLIAKAYVPWNQRGLLLTVLREEGRKMLVRSLSYAGKAAQAQEGANKSQKGASDLQTMEITIVVTKWMLGIESQDAYGVYQLATLLTEMDAEDEDSCLLAADALYRLGRLDDAHKSLLAALSRRPQAAPVLVRLALLQLRRGFCYDANQLVKKVAQSGDTACLQHTLDIFHHEDLQLLQDHCHTRALSILRAPPGGSDSEAHTREAIAYLSLAIFAAGSGATESLLVRARCYGLLGQKKTAMFDFNSILREEPGNVRARCGRALVHLALDQLQEAVDDIISALKLDPGTIIPEILSLKTEVQLSLTQGLYARCRVLLNQCLDTGVPLREEDTQGLLATGEALVRLNAAQPSWHLLLTDILVGLGKYQEAGIHLQEALHLTPSSEAAQARRGLLQLKKGDVSAAAHGLQCLAEIDTQDLGFLLRLLDSPERQSLVQTAAKEASRLLDLGTPGQALGYCSLAILAGGNSPHHLRLRVVCLTQLQEYGRALRDLDWVLQQPAEASDLPRRTEDFCTRGRLLLSLGDKDGAAEAFTQALALAPAQAQSSLLEQPGRATTAAVFLIHGQRCLEEQHFEEAWTAAQNGLLVDPRHSGLKKLKLRTRKVATSSCSLH</sequence>
<dbReference type="InterPro" id="IPR042161">
    <property type="entry name" value="TTC34"/>
</dbReference>
<dbReference type="PANTHER" id="PTHR44874:SF1">
    <property type="entry name" value="TETRATRICOPEPTIDE REPEAT PROTEIN 34"/>
    <property type="match status" value="1"/>
</dbReference>
<dbReference type="InterPro" id="IPR019734">
    <property type="entry name" value="TPR_rpt"/>
</dbReference>
<protein>
    <submittedName>
        <fullName evidence="2">Tetratricopeptide repeat protein 34</fullName>
    </submittedName>
</protein>
<keyword evidence="3" id="KW-1185">Reference proteome</keyword>
<organism evidence="2 3">
    <name type="scientific">Apodemus speciosus</name>
    <name type="common">Large Japanese field mouse</name>
    <dbReference type="NCBI Taxonomy" id="105296"/>
    <lineage>
        <taxon>Eukaryota</taxon>
        <taxon>Metazoa</taxon>
        <taxon>Chordata</taxon>
        <taxon>Craniata</taxon>
        <taxon>Vertebrata</taxon>
        <taxon>Euteleostomi</taxon>
        <taxon>Mammalia</taxon>
        <taxon>Eutheria</taxon>
        <taxon>Euarchontoglires</taxon>
        <taxon>Glires</taxon>
        <taxon>Rodentia</taxon>
        <taxon>Myomorpha</taxon>
        <taxon>Muroidea</taxon>
        <taxon>Muridae</taxon>
        <taxon>Murinae</taxon>
        <taxon>Apodemus</taxon>
    </lineage>
</organism>
<feature type="repeat" description="TPR" evidence="1">
    <location>
        <begin position="1010"/>
        <end position="1043"/>
    </location>
</feature>
<dbReference type="SUPFAM" id="SSF48452">
    <property type="entry name" value="TPR-like"/>
    <property type="match status" value="3"/>
</dbReference>
<dbReference type="PROSITE" id="PS50005">
    <property type="entry name" value="TPR"/>
    <property type="match status" value="1"/>
</dbReference>
<evidence type="ECO:0000313" key="3">
    <source>
        <dbReference type="Proteomes" id="UP001623349"/>
    </source>
</evidence>
<proteinExistence type="predicted"/>
<accession>A0ABQ0EQH4</accession>
<dbReference type="Gene3D" id="1.25.40.10">
    <property type="entry name" value="Tetratricopeptide repeat domain"/>
    <property type="match status" value="3"/>
</dbReference>
<dbReference type="PANTHER" id="PTHR44874">
    <property type="entry name" value="TETRATRICOPEPTIDE REPEAT PROTEIN 34"/>
    <property type="match status" value="1"/>
</dbReference>
<gene>
    <name evidence="2" type="ORF">APTSU1_000454800</name>
</gene>
<evidence type="ECO:0000313" key="2">
    <source>
        <dbReference type="EMBL" id="GAB1289318.1"/>
    </source>
</evidence>
<evidence type="ECO:0000256" key="1">
    <source>
        <dbReference type="PROSITE-ProRule" id="PRU00339"/>
    </source>
</evidence>
<dbReference type="EMBL" id="BAAFST010000004">
    <property type="protein sequence ID" value="GAB1289318.1"/>
    <property type="molecule type" value="Genomic_DNA"/>
</dbReference>
<comment type="caution">
    <text evidence="2">The sequence shown here is derived from an EMBL/GenBank/DDBJ whole genome shotgun (WGS) entry which is preliminary data.</text>
</comment>
<keyword evidence="1" id="KW-0802">TPR repeat</keyword>
<name>A0ABQ0EQH4_APOSI</name>
<reference evidence="2 3" key="1">
    <citation type="submission" date="2024-08" db="EMBL/GenBank/DDBJ databases">
        <title>The draft genome of Apodemus speciosus.</title>
        <authorList>
            <person name="Nabeshima K."/>
            <person name="Suzuki S."/>
            <person name="Onuma M."/>
        </authorList>
    </citation>
    <scope>NUCLEOTIDE SEQUENCE [LARGE SCALE GENOMIC DNA]</scope>
    <source>
        <strain evidence="2">IB14-021</strain>
    </source>
</reference>
<dbReference type="Pfam" id="PF13432">
    <property type="entry name" value="TPR_16"/>
    <property type="match status" value="2"/>
</dbReference>
<dbReference type="InterPro" id="IPR011990">
    <property type="entry name" value="TPR-like_helical_dom_sf"/>
</dbReference>
<dbReference type="SMART" id="SM00028">
    <property type="entry name" value="TPR"/>
    <property type="match status" value="7"/>
</dbReference>
<dbReference type="Proteomes" id="UP001623349">
    <property type="component" value="Unassembled WGS sequence"/>
</dbReference>